<reference evidence="1 2" key="1">
    <citation type="submission" date="2023-11" db="EMBL/GenBank/DDBJ databases">
        <title>First isolation, identification, and characterization of non-pathogenic Epilithonimonas ginsengisoli isolated from diseased farmed rainbow trout (Oncorhynchus mykiss) in Chile.</title>
        <authorList>
            <person name="Miranda C.D."/>
            <person name="Irgang R."/>
            <person name="Concha C."/>
            <person name="Rojas R."/>
            <person name="Avendano R."/>
        </authorList>
    </citation>
    <scope>NUCLEOTIDE SEQUENCE [LARGE SCALE GENOMIC DNA]</scope>
    <source>
        <strain evidence="1 2">FP99</strain>
    </source>
</reference>
<organism evidence="1 2">
    <name type="scientific">Epilithonimonas ginsengisoli</name>
    <dbReference type="NCBI Taxonomy" id="1245592"/>
    <lineage>
        <taxon>Bacteria</taxon>
        <taxon>Pseudomonadati</taxon>
        <taxon>Bacteroidota</taxon>
        <taxon>Flavobacteriia</taxon>
        <taxon>Flavobacteriales</taxon>
        <taxon>Weeksellaceae</taxon>
        <taxon>Chryseobacterium group</taxon>
        <taxon>Epilithonimonas</taxon>
    </lineage>
</organism>
<accession>A0ABU4JHN6</accession>
<sequence>MKKYNCPFDSYYFFVVKRIYNLLIRKALLVILLHLSTYIYSQEVQITGLENIHVSEGAIIIVQSKKDTLELKNNENNLLTSHNKTSKNIQSKKDKKSISFAKKTKKLIQEKTIKKIEDSKEIIVYNAKNNDSENFFTNIKNFCKSIVISQNAYQFINPNNSLDILYLSKIHQTKENILYKAHYSTSVENILFSRPPPAFI</sequence>
<dbReference type="EMBL" id="JAMXLT020000015">
    <property type="protein sequence ID" value="MDW8549165.1"/>
    <property type="molecule type" value="Genomic_DNA"/>
</dbReference>
<proteinExistence type="predicted"/>
<evidence type="ECO:0000313" key="2">
    <source>
        <dbReference type="Proteomes" id="UP001204439"/>
    </source>
</evidence>
<protein>
    <submittedName>
        <fullName evidence="1">Uncharacterized protein</fullName>
    </submittedName>
</protein>
<evidence type="ECO:0000313" key="1">
    <source>
        <dbReference type="EMBL" id="MDW8549165.1"/>
    </source>
</evidence>
<dbReference type="RefSeq" id="WP_063970458.1">
    <property type="nucleotide sequence ID" value="NZ_JAMXLT020000015.1"/>
</dbReference>
<comment type="caution">
    <text evidence="1">The sequence shown here is derived from an EMBL/GenBank/DDBJ whole genome shotgun (WGS) entry which is preliminary data.</text>
</comment>
<name>A0ABU4JHN6_9FLAO</name>
<gene>
    <name evidence="1" type="ORF">NG800_009600</name>
</gene>
<keyword evidence="2" id="KW-1185">Reference proteome</keyword>
<dbReference type="Proteomes" id="UP001204439">
    <property type="component" value="Unassembled WGS sequence"/>
</dbReference>